<dbReference type="EMBL" id="KN837152">
    <property type="protein sequence ID" value="KIJ39433.1"/>
    <property type="molecule type" value="Genomic_DNA"/>
</dbReference>
<protein>
    <submittedName>
        <fullName evidence="2">Uncharacterized protein</fullName>
    </submittedName>
</protein>
<dbReference type="SUPFAM" id="SSF52047">
    <property type="entry name" value="RNI-like"/>
    <property type="match status" value="1"/>
</dbReference>
<accession>A0A0C9U8S7</accession>
<feature type="compositionally biased region" description="Polar residues" evidence="1">
    <location>
        <begin position="721"/>
        <end position="745"/>
    </location>
</feature>
<dbReference type="Proteomes" id="UP000054279">
    <property type="component" value="Unassembled WGS sequence"/>
</dbReference>
<dbReference type="HOGENOM" id="CLU_016774_0_0_1"/>
<dbReference type="Gene3D" id="3.80.10.10">
    <property type="entry name" value="Ribonuclease Inhibitor"/>
    <property type="match status" value="1"/>
</dbReference>
<feature type="compositionally biased region" description="Low complexity" evidence="1">
    <location>
        <begin position="817"/>
        <end position="839"/>
    </location>
</feature>
<evidence type="ECO:0000313" key="3">
    <source>
        <dbReference type="Proteomes" id="UP000054279"/>
    </source>
</evidence>
<dbReference type="OrthoDB" id="2596605at2759"/>
<reference evidence="2 3" key="1">
    <citation type="submission" date="2014-06" db="EMBL/GenBank/DDBJ databases">
        <title>Evolutionary Origins and Diversification of the Mycorrhizal Mutualists.</title>
        <authorList>
            <consortium name="DOE Joint Genome Institute"/>
            <consortium name="Mycorrhizal Genomics Consortium"/>
            <person name="Kohler A."/>
            <person name="Kuo A."/>
            <person name="Nagy L.G."/>
            <person name="Floudas D."/>
            <person name="Copeland A."/>
            <person name="Barry K.W."/>
            <person name="Cichocki N."/>
            <person name="Veneault-Fourrey C."/>
            <person name="LaButti K."/>
            <person name="Lindquist E.A."/>
            <person name="Lipzen A."/>
            <person name="Lundell T."/>
            <person name="Morin E."/>
            <person name="Murat C."/>
            <person name="Riley R."/>
            <person name="Ohm R."/>
            <person name="Sun H."/>
            <person name="Tunlid A."/>
            <person name="Henrissat B."/>
            <person name="Grigoriev I.V."/>
            <person name="Hibbett D.S."/>
            <person name="Martin F."/>
        </authorList>
    </citation>
    <scope>NUCLEOTIDE SEQUENCE [LARGE SCALE GENOMIC DNA]</scope>
    <source>
        <strain evidence="2 3">SS14</strain>
    </source>
</reference>
<organism evidence="2 3">
    <name type="scientific">Sphaerobolus stellatus (strain SS14)</name>
    <dbReference type="NCBI Taxonomy" id="990650"/>
    <lineage>
        <taxon>Eukaryota</taxon>
        <taxon>Fungi</taxon>
        <taxon>Dikarya</taxon>
        <taxon>Basidiomycota</taxon>
        <taxon>Agaricomycotina</taxon>
        <taxon>Agaricomycetes</taxon>
        <taxon>Phallomycetidae</taxon>
        <taxon>Geastrales</taxon>
        <taxon>Sphaerobolaceae</taxon>
        <taxon>Sphaerobolus</taxon>
    </lineage>
</organism>
<gene>
    <name evidence="2" type="ORF">M422DRAFT_32688</name>
</gene>
<dbReference type="InterPro" id="IPR032675">
    <property type="entry name" value="LRR_dom_sf"/>
</dbReference>
<evidence type="ECO:0000256" key="1">
    <source>
        <dbReference type="SAM" id="MobiDB-lite"/>
    </source>
</evidence>
<proteinExistence type="predicted"/>
<feature type="region of interest" description="Disordered" evidence="1">
    <location>
        <begin position="631"/>
        <end position="839"/>
    </location>
</feature>
<evidence type="ECO:0000313" key="2">
    <source>
        <dbReference type="EMBL" id="KIJ39433.1"/>
    </source>
</evidence>
<name>A0A0C9U8S7_SPHS4</name>
<feature type="compositionally biased region" description="Basic and acidic residues" evidence="1">
    <location>
        <begin position="636"/>
        <end position="659"/>
    </location>
</feature>
<feature type="compositionally biased region" description="Low complexity" evidence="1">
    <location>
        <begin position="674"/>
        <end position="689"/>
    </location>
</feature>
<dbReference type="AlphaFoldDB" id="A0A0C9U8S7"/>
<sequence length="839" mass="90839">MVASLSLGLQPQTFVDTLVRHILQTCPELRTTFLAEMGKMIHASAVRVEFSMLTVPDEARLFLDSSIFLPARLHRISALLANPARYATAVKRLEVTDAGLPPPHSRGDEMLGLVKVDSDDDDSDSDGILQRERVALMPTPAQLLTDILAGCSNLESFVWGSTNMPPDGICEALSASCPRLSEFKLWPEPLLLTEATPPVASGPSPKSRSLAPKWEGPSLPLLAGLPLTRLHIARLSLQGSRALIHLFTQLGEESLLEEVGLDFVWLDDKLCQKLVEAGRKLRRINIGTCGTKLTDVGLVAIFEGCDSLEEFGLVEAQGRLTRKLWSKVENIPPQLHKFKIAMSEAGPHHSWTADHLVSLSTFQMQQFTHLSIIRLLPPLRVSATDHSLEYDPHIEEVANMVSISRDIVGAIRNAKGLKVLECDWWAWKPDDLKPLLEKCTQLEYMKIAFDAPFSKLLTLTAAFTPLIHLLKLSVCIPRHHSRGQIPIISASDPESTILHPLTPAASPVRHRATLQSAATDFAAQVFCADESQLDEGPDPSFPLMRDVKRFVKKCHRLVELEWYGRHARGTWLVTRSITTSKINTNVTVEYVPPVASAEARARAKLEKAVQEAALFGRSLAYNVSRQGSEWTGAKCEQLKSEREMDKESKEDAMGPERPGRGKRSGTMTSERKSSSSVSPVIPYTPISPSASIDPFLELGNQDHSPPVAPTRPLSKCPPSYPSTRNTVPGNTRTRSATMPGTDQSASGSGRSKGGNQGGNNTLRGRGGKGSSSNTTGGRKRNVNGTGGPSRPGNGNATGHASGQTNGTGSSRTGGQGPAPAGAQASRGGRQRSASTRAGL</sequence>
<keyword evidence="3" id="KW-1185">Reference proteome</keyword>
<feature type="compositionally biased region" description="Polar residues" evidence="1">
    <location>
        <begin position="792"/>
        <end position="810"/>
    </location>
</feature>